<keyword evidence="2" id="KW-1185">Reference proteome</keyword>
<dbReference type="EMBL" id="BJWL01000005">
    <property type="protein sequence ID" value="GFY88041.1"/>
    <property type="molecule type" value="Genomic_DNA"/>
</dbReference>
<dbReference type="SUPFAM" id="SSF53474">
    <property type="entry name" value="alpha/beta-Hydrolases"/>
    <property type="match status" value="1"/>
</dbReference>
<dbReference type="GO" id="GO:0015996">
    <property type="term" value="P:chlorophyll catabolic process"/>
    <property type="evidence" value="ECO:0007669"/>
    <property type="project" value="UniProtKB-UniPathway"/>
</dbReference>
<gene>
    <name evidence="1" type="ORF">Acr_05g0016800</name>
</gene>
<dbReference type="Gene3D" id="3.40.50.1820">
    <property type="entry name" value="alpha/beta hydrolase"/>
    <property type="match status" value="1"/>
</dbReference>
<dbReference type="OrthoDB" id="2093222at2759"/>
<dbReference type="InterPro" id="IPR017395">
    <property type="entry name" value="Chlorophyllase-like"/>
</dbReference>
<comment type="caution">
    <text evidence="1">The sequence shown here is derived from an EMBL/GenBank/DDBJ whole genome shotgun (WGS) entry which is preliminary data.</text>
</comment>
<protein>
    <recommendedName>
        <fullName evidence="3">Chlorophyllase</fullName>
    </recommendedName>
</protein>
<dbReference type="GO" id="GO:0047746">
    <property type="term" value="F:chlorophyllase activity"/>
    <property type="evidence" value="ECO:0007669"/>
    <property type="project" value="TreeGrafter"/>
</dbReference>
<proteinExistence type="predicted"/>
<accession>A0A7J0ENH8</accession>
<dbReference type="Proteomes" id="UP000585474">
    <property type="component" value="Unassembled WGS sequence"/>
</dbReference>
<reference evidence="1 2" key="1">
    <citation type="submission" date="2019-07" db="EMBL/GenBank/DDBJ databases">
        <title>De Novo Assembly of kiwifruit Actinidia rufa.</title>
        <authorList>
            <person name="Sugita-Konishi S."/>
            <person name="Sato K."/>
            <person name="Mori E."/>
            <person name="Abe Y."/>
            <person name="Kisaki G."/>
            <person name="Hamano K."/>
            <person name="Suezawa K."/>
            <person name="Otani M."/>
            <person name="Fukuda T."/>
            <person name="Manabe T."/>
            <person name="Gomi K."/>
            <person name="Tabuchi M."/>
            <person name="Akimitsu K."/>
            <person name="Kataoka I."/>
        </authorList>
    </citation>
    <scope>NUCLEOTIDE SEQUENCE [LARGE SCALE GENOMIC DNA]</scope>
    <source>
        <strain evidence="2">cv. Fuchu</strain>
    </source>
</reference>
<dbReference type="Pfam" id="PF07224">
    <property type="entry name" value="Chlorophyllase"/>
    <property type="match status" value="1"/>
</dbReference>
<evidence type="ECO:0000313" key="2">
    <source>
        <dbReference type="Proteomes" id="UP000585474"/>
    </source>
</evidence>
<name>A0A7J0ENH8_9ERIC</name>
<dbReference type="UniPathway" id="UPA00674"/>
<organism evidence="1 2">
    <name type="scientific">Actinidia rufa</name>
    <dbReference type="NCBI Taxonomy" id="165716"/>
    <lineage>
        <taxon>Eukaryota</taxon>
        <taxon>Viridiplantae</taxon>
        <taxon>Streptophyta</taxon>
        <taxon>Embryophyta</taxon>
        <taxon>Tracheophyta</taxon>
        <taxon>Spermatophyta</taxon>
        <taxon>Magnoliopsida</taxon>
        <taxon>eudicotyledons</taxon>
        <taxon>Gunneridae</taxon>
        <taxon>Pentapetalae</taxon>
        <taxon>asterids</taxon>
        <taxon>Ericales</taxon>
        <taxon>Actinidiaceae</taxon>
        <taxon>Actinidia</taxon>
    </lineage>
</organism>
<evidence type="ECO:0008006" key="3">
    <source>
        <dbReference type="Google" id="ProtNLM"/>
    </source>
</evidence>
<dbReference type="AlphaFoldDB" id="A0A7J0ENH8"/>
<dbReference type="InterPro" id="IPR029058">
    <property type="entry name" value="AB_hydrolase_fold"/>
</dbReference>
<dbReference type="PANTHER" id="PTHR33428">
    <property type="entry name" value="CHLOROPHYLLASE-2, CHLOROPLASTIC"/>
    <property type="match status" value="1"/>
</dbReference>
<sequence>MAQILVAQPALPTAAKTNVFKEGQFIVKCTRVEESDPSSPPKPLLIISPTTQAKYPLLLFFHGFMIHNTSYALLLQHISSHGYIVVAPQLYNWMGTSGNSELEFAAAVTSWLSTGGLNSSLPQKVEADLHNVAVSGHSRGGKAAFALALGHACPSLKFSLLLGLDPVEGIDPKILTNVPRSFDLSIPVAVIGTGLSDRRKFGVLPECSPNGRNHEEFFAECKPPCWYFYAKDYGHMDMLDEGAELMLSFMCVEGKGAKAPFRRCVGGVFVAVLRAYLEGKSEDVQAIAGQPSLAPTPLDPIHYIQA</sequence>
<evidence type="ECO:0000313" key="1">
    <source>
        <dbReference type="EMBL" id="GFY88041.1"/>
    </source>
</evidence>
<dbReference type="PANTHER" id="PTHR33428:SF10">
    <property type="entry name" value="CHLOROPHYLLASE-1"/>
    <property type="match status" value="1"/>
</dbReference>